<protein>
    <submittedName>
        <fullName evidence="2">Uncharacterized protein</fullName>
    </submittedName>
</protein>
<evidence type="ECO:0000256" key="1">
    <source>
        <dbReference type="SAM" id="Phobius"/>
    </source>
</evidence>
<dbReference type="AlphaFoldDB" id="A0A0F9A809"/>
<keyword evidence="1" id="KW-1133">Transmembrane helix</keyword>
<gene>
    <name evidence="2" type="ORF">LCGC14_2684040</name>
</gene>
<keyword evidence="1" id="KW-0812">Transmembrane</keyword>
<dbReference type="EMBL" id="LAZR01047395">
    <property type="protein sequence ID" value="KKK94320.1"/>
    <property type="molecule type" value="Genomic_DNA"/>
</dbReference>
<comment type="caution">
    <text evidence="2">The sequence shown here is derived from an EMBL/GenBank/DDBJ whole genome shotgun (WGS) entry which is preliminary data.</text>
</comment>
<keyword evidence="1" id="KW-0472">Membrane</keyword>
<feature type="transmembrane region" description="Helical" evidence="1">
    <location>
        <begin position="7"/>
        <end position="24"/>
    </location>
</feature>
<feature type="transmembrane region" description="Helical" evidence="1">
    <location>
        <begin position="39"/>
        <end position="58"/>
    </location>
</feature>
<reference evidence="2" key="1">
    <citation type="journal article" date="2015" name="Nature">
        <title>Complex archaea that bridge the gap between prokaryotes and eukaryotes.</title>
        <authorList>
            <person name="Spang A."/>
            <person name="Saw J.H."/>
            <person name="Jorgensen S.L."/>
            <person name="Zaremba-Niedzwiedzka K."/>
            <person name="Martijn J."/>
            <person name="Lind A.E."/>
            <person name="van Eijk R."/>
            <person name="Schleper C."/>
            <person name="Guy L."/>
            <person name="Ettema T.J."/>
        </authorList>
    </citation>
    <scope>NUCLEOTIDE SEQUENCE</scope>
</reference>
<evidence type="ECO:0000313" key="2">
    <source>
        <dbReference type="EMBL" id="KKK94320.1"/>
    </source>
</evidence>
<sequence length="92" mass="10811">MLKLRDNIRYVQFILILFVFLEAYKDTPFGMWFFSHKMLTYPAFLVLFFAISIGIGALDKKYIRTAELGEIAETNPILMDIKKKVDEMHENS</sequence>
<proteinExistence type="predicted"/>
<name>A0A0F9A809_9ZZZZ</name>
<organism evidence="2">
    <name type="scientific">marine sediment metagenome</name>
    <dbReference type="NCBI Taxonomy" id="412755"/>
    <lineage>
        <taxon>unclassified sequences</taxon>
        <taxon>metagenomes</taxon>
        <taxon>ecological metagenomes</taxon>
    </lineage>
</organism>
<accession>A0A0F9A809</accession>